<keyword evidence="2" id="KW-1185">Reference proteome</keyword>
<dbReference type="EMBL" id="BAAFRS010000061">
    <property type="protein sequence ID" value="GAB1220933.1"/>
    <property type="molecule type" value="Genomic_DNA"/>
</dbReference>
<evidence type="ECO:0000313" key="1">
    <source>
        <dbReference type="EMBL" id="GAB1220933.1"/>
    </source>
</evidence>
<gene>
    <name evidence="1" type="ORF">ENUP19_0061G0091</name>
</gene>
<evidence type="ECO:0000313" key="2">
    <source>
        <dbReference type="Proteomes" id="UP001628156"/>
    </source>
</evidence>
<reference evidence="1 2" key="1">
    <citation type="journal article" date="2019" name="PLoS Negl. Trop. Dis.">
        <title>Whole genome sequencing of Entamoeba nuttalli reveals mammalian host-related molecular signatures and a novel octapeptide-repeat surface protein.</title>
        <authorList>
            <person name="Tanaka M."/>
            <person name="Makiuchi T."/>
            <person name="Komiyama T."/>
            <person name="Shiina T."/>
            <person name="Osaki K."/>
            <person name="Tachibana H."/>
        </authorList>
    </citation>
    <scope>NUCLEOTIDE SEQUENCE [LARGE SCALE GENOMIC DNA]</scope>
    <source>
        <strain evidence="1 2">P19-061405</strain>
    </source>
</reference>
<proteinExistence type="predicted"/>
<accession>A0ABQ0DDK2</accession>
<evidence type="ECO:0008006" key="3">
    <source>
        <dbReference type="Google" id="ProtNLM"/>
    </source>
</evidence>
<protein>
    <recommendedName>
        <fullName evidence="3">Dilute domain-containing protein</fullName>
    </recommendedName>
</protein>
<name>A0ABQ0DDK2_9EUKA</name>
<sequence>MSSKKEKVTIQITINKITSTNETEEFVFIKWKTGKNKKGIIEDIQMNRNIRKDISLTTTLKKVSESRYQTKDICLKIKKEKKVLVQFKIDISQVFKFKNQIGGFETKEKNKKGEEYIISYIISTQIINPNSNISKIANIPIKDANSPIIKTVEKEDEQNFILPSDNTQNTSKIKPSTSIKKPVRNTFDSEKIKVSRKRYSMRDIKTEQPIATRNSCLIAKPFYLFDEETIKIINEITSMDNYREFMFKTSKEFADHFITGTEQSKIIFEIKEELSKFTLLSCVLFSLIVQKNNDVLFKECINQFLSNDYSFLETQYVFISFFETIILLNAKNQSKRVEMWRECTEFCTSKTCLIADKLMDKLMKSYQFEPKPNYQEIMNEVHKLRFPDSLKNLLEHISLYALDVKLYKSYLNKLYLSTNDGNILLSTIFSYDYSFQEMPLCLELSKLLMLDDPQILKDEDIRLRLCPHIPLDDIKTFLYLNISPQRPLFTKSSIDTVIREIQQQRFLSYSFIPPFFKQEQIKEYLKTSSIKGVLTFSFKSTPFADKLYL</sequence>
<dbReference type="Proteomes" id="UP001628156">
    <property type="component" value="Unassembled WGS sequence"/>
</dbReference>
<comment type="caution">
    <text evidence="1">The sequence shown here is derived from an EMBL/GenBank/DDBJ whole genome shotgun (WGS) entry which is preliminary data.</text>
</comment>
<organism evidence="1 2">
    <name type="scientific">Entamoeba nuttalli</name>
    <dbReference type="NCBI Taxonomy" id="412467"/>
    <lineage>
        <taxon>Eukaryota</taxon>
        <taxon>Amoebozoa</taxon>
        <taxon>Evosea</taxon>
        <taxon>Archamoebae</taxon>
        <taxon>Mastigamoebida</taxon>
        <taxon>Entamoebidae</taxon>
        <taxon>Entamoeba</taxon>
    </lineage>
</organism>